<evidence type="ECO:0000256" key="7">
    <source>
        <dbReference type="SAM" id="MobiDB-lite"/>
    </source>
</evidence>
<dbReference type="Gene3D" id="1.25.40.20">
    <property type="entry name" value="Ankyrin repeat-containing domain"/>
    <property type="match status" value="1"/>
</dbReference>
<evidence type="ECO:0000256" key="6">
    <source>
        <dbReference type="ARBA" id="ARBA00023136"/>
    </source>
</evidence>
<evidence type="ECO:0000256" key="1">
    <source>
        <dbReference type="ARBA" id="ARBA00004141"/>
    </source>
</evidence>
<name>A0A6A2ZSJ6_HIBSY</name>
<evidence type="ECO:0000256" key="5">
    <source>
        <dbReference type="ARBA" id="ARBA00023043"/>
    </source>
</evidence>
<feature type="domain" description="PGG" evidence="9">
    <location>
        <begin position="177"/>
        <end position="267"/>
    </location>
</feature>
<evidence type="ECO:0000313" key="11">
    <source>
        <dbReference type="Proteomes" id="UP000436088"/>
    </source>
</evidence>
<dbReference type="PANTHER" id="PTHR24186">
    <property type="entry name" value="PROTEIN PHOSPHATASE 1 REGULATORY SUBUNIT"/>
    <property type="match status" value="1"/>
</dbReference>
<keyword evidence="6 8" id="KW-0472">Membrane</keyword>
<keyword evidence="4 8" id="KW-1133">Transmembrane helix</keyword>
<feature type="transmembrane region" description="Helical" evidence="8">
    <location>
        <begin position="181"/>
        <end position="199"/>
    </location>
</feature>
<keyword evidence="11" id="KW-1185">Reference proteome</keyword>
<sequence>MKGRVDVINEMLGRYAECIEGVTVQKETALHLAIKNNQFEAIKVMVAWIVIELVLGSGTTSPGLLDINATNRTGLTAMDVLQMFPSEAGDREIAEILRQAGLVSARDVTLHRSPSHEFHDPEPQDHPRTQRRNGRWDENMASHDPEPDQPRTRRRSRWWFESMAEYFKFKKGRDSPSEARNTLLVIAVLVATATFQVGLNPPGGTWEDSYFTNQNNATGLHGSHLAGTSIMGTNDTTSFVLFVASNSLGFAMSLFMINILTSEFPMQLELQICLISLFFTYNTAISSIAPSNLRTFTVILTSVFSGSIPPSTFLVKQVLHMFKTIAKDIIHRVRPNPTQGQL</sequence>
<dbReference type="Pfam" id="PF13962">
    <property type="entry name" value="PGG"/>
    <property type="match status" value="1"/>
</dbReference>
<evidence type="ECO:0000256" key="8">
    <source>
        <dbReference type="SAM" id="Phobius"/>
    </source>
</evidence>
<accession>A0A6A2ZSJ6</accession>
<feature type="compositionally biased region" description="Basic and acidic residues" evidence="7">
    <location>
        <begin position="110"/>
        <end position="151"/>
    </location>
</feature>
<evidence type="ECO:0000259" key="9">
    <source>
        <dbReference type="Pfam" id="PF13962"/>
    </source>
</evidence>
<evidence type="ECO:0000313" key="10">
    <source>
        <dbReference type="EMBL" id="KAE8694516.1"/>
    </source>
</evidence>
<dbReference type="GO" id="GO:0005886">
    <property type="term" value="C:plasma membrane"/>
    <property type="evidence" value="ECO:0007669"/>
    <property type="project" value="TreeGrafter"/>
</dbReference>
<protein>
    <submittedName>
        <fullName evidence="10">UPF0406 protein C16orf57</fullName>
    </submittedName>
</protein>
<proteinExistence type="predicted"/>
<gene>
    <name evidence="10" type="ORF">F3Y22_tig00110782pilonHSYRG00042</name>
</gene>
<evidence type="ECO:0000256" key="4">
    <source>
        <dbReference type="ARBA" id="ARBA00022989"/>
    </source>
</evidence>
<dbReference type="PANTHER" id="PTHR24186:SF56">
    <property type="entry name" value="PGG DOMAIN-CONTAINING PROTEIN"/>
    <property type="match status" value="1"/>
</dbReference>
<evidence type="ECO:0000256" key="3">
    <source>
        <dbReference type="ARBA" id="ARBA00022737"/>
    </source>
</evidence>
<dbReference type="SUPFAM" id="SSF48403">
    <property type="entry name" value="Ankyrin repeat"/>
    <property type="match status" value="1"/>
</dbReference>
<evidence type="ECO:0000256" key="2">
    <source>
        <dbReference type="ARBA" id="ARBA00022692"/>
    </source>
</evidence>
<reference evidence="10" key="1">
    <citation type="submission" date="2019-09" db="EMBL/GenBank/DDBJ databases">
        <title>Draft genome information of white flower Hibiscus syriacus.</title>
        <authorList>
            <person name="Kim Y.-M."/>
        </authorList>
    </citation>
    <scope>NUCLEOTIDE SEQUENCE [LARGE SCALE GENOMIC DNA]</scope>
    <source>
        <strain evidence="10">YM2019G1</strain>
    </source>
</reference>
<feature type="region of interest" description="Disordered" evidence="7">
    <location>
        <begin position="110"/>
        <end position="154"/>
    </location>
</feature>
<dbReference type="Proteomes" id="UP000436088">
    <property type="component" value="Unassembled WGS sequence"/>
</dbReference>
<keyword evidence="3" id="KW-0677">Repeat</keyword>
<keyword evidence="2 8" id="KW-0812">Transmembrane</keyword>
<dbReference type="AlphaFoldDB" id="A0A6A2ZSJ6"/>
<comment type="subcellular location">
    <subcellularLocation>
        <location evidence="1">Membrane</location>
        <topology evidence="1">Multi-pass membrane protein</topology>
    </subcellularLocation>
</comment>
<feature type="transmembrane region" description="Helical" evidence="8">
    <location>
        <begin position="272"/>
        <end position="289"/>
    </location>
</feature>
<comment type="caution">
    <text evidence="10">The sequence shown here is derived from an EMBL/GenBank/DDBJ whole genome shotgun (WGS) entry which is preliminary data.</text>
</comment>
<dbReference type="InterPro" id="IPR026961">
    <property type="entry name" value="PGG_dom"/>
</dbReference>
<organism evidence="10 11">
    <name type="scientific">Hibiscus syriacus</name>
    <name type="common">Rose of Sharon</name>
    <dbReference type="NCBI Taxonomy" id="106335"/>
    <lineage>
        <taxon>Eukaryota</taxon>
        <taxon>Viridiplantae</taxon>
        <taxon>Streptophyta</taxon>
        <taxon>Embryophyta</taxon>
        <taxon>Tracheophyta</taxon>
        <taxon>Spermatophyta</taxon>
        <taxon>Magnoliopsida</taxon>
        <taxon>eudicotyledons</taxon>
        <taxon>Gunneridae</taxon>
        <taxon>Pentapetalae</taxon>
        <taxon>rosids</taxon>
        <taxon>malvids</taxon>
        <taxon>Malvales</taxon>
        <taxon>Malvaceae</taxon>
        <taxon>Malvoideae</taxon>
        <taxon>Hibiscus</taxon>
    </lineage>
</organism>
<feature type="transmembrane region" description="Helical" evidence="8">
    <location>
        <begin position="295"/>
        <end position="315"/>
    </location>
</feature>
<dbReference type="InterPro" id="IPR036770">
    <property type="entry name" value="Ankyrin_rpt-contain_sf"/>
</dbReference>
<dbReference type="EMBL" id="VEPZ02001109">
    <property type="protein sequence ID" value="KAE8694516.1"/>
    <property type="molecule type" value="Genomic_DNA"/>
</dbReference>
<feature type="transmembrane region" description="Helical" evidence="8">
    <location>
        <begin position="239"/>
        <end position="260"/>
    </location>
</feature>
<keyword evidence="5" id="KW-0040">ANK repeat</keyword>